<evidence type="ECO:0000259" key="11">
    <source>
        <dbReference type="PROSITE" id="PS50893"/>
    </source>
</evidence>
<dbReference type="SUPFAM" id="SSF90123">
    <property type="entry name" value="ABC transporter transmembrane region"/>
    <property type="match status" value="1"/>
</dbReference>
<evidence type="ECO:0000256" key="8">
    <source>
        <dbReference type="ARBA" id="ARBA00023136"/>
    </source>
</evidence>
<comment type="caution">
    <text evidence="13">The sequence shown here is derived from an EMBL/GenBank/DDBJ whole genome shotgun (WGS) entry which is preliminary data.</text>
</comment>
<name>A0A538TG47_UNCEI</name>
<dbReference type="InterPro" id="IPR011527">
    <property type="entry name" value="ABC1_TM_dom"/>
</dbReference>
<feature type="compositionally biased region" description="Low complexity" evidence="9">
    <location>
        <begin position="43"/>
        <end position="56"/>
    </location>
</feature>
<dbReference type="CDD" id="cd18564">
    <property type="entry name" value="ABC_6TM_exporter_like"/>
    <property type="match status" value="1"/>
</dbReference>
<feature type="transmembrane region" description="Helical" evidence="10">
    <location>
        <begin position="218"/>
        <end position="237"/>
    </location>
</feature>
<dbReference type="PANTHER" id="PTHR43394:SF1">
    <property type="entry name" value="ATP-BINDING CASSETTE SUB-FAMILY B MEMBER 10, MITOCHONDRIAL"/>
    <property type="match status" value="1"/>
</dbReference>
<dbReference type="InterPro" id="IPR027417">
    <property type="entry name" value="P-loop_NTPase"/>
</dbReference>
<dbReference type="AlphaFoldDB" id="A0A538TG47"/>
<dbReference type="SMART" id="SM00382">
    <property type="entry name" value="AAA"/>
    <property type="match status" value="1"/>
</dbReference>
<dbReference type="GO" id="GO:0015421">
    <property type="term" value="F:ABC-type oligopeptide transporter activity"/>
    <property type="evidence" value="ECO:0007669"/>
    <property type="project" value="TreeGrafter"/>
</dbReference>
<dbReference type="Proteomes" id="UP000316609">
    <property type="component" value="Unassembled WGS sequence"/>
</dbReference>
<sequence>MERRRAPNARGRRAGPPQAVELGRSTGGGHGVRARRVSRHGGTRSPARARAPGGATRRLRGERGARSPAPAHARVPRRFGSRRHWRGRRRSHHSGREPGAVPGARAAGLPGPPAPRPPPWRALAVRDGGLDRRAGPGERHGMLPGRCGHRCPADRGRRCPGGDPARGHPPDDRRQPAGEARMSRRFRLEMGPLVESGRQALALARLLVRFRAYLRPQVPRLLLAFLGGIGFAAVTLLEPWPLQVVFDAVLLKRKVKLPIPGFHHVSLSQFEPLTLLAAAVLTMLVLALLRGQFYYVQNVLAATSGQDVVMEIRRELFAHLQRLPLSFHRRARSGDLLMRLTGDILLLREMVVTALVNLMSHSVVVVGMLVVMASMEVSLTLVAVGLVPVLFVILSVFRVRLVEAAHRQRKREGVLASTAHEVLLGIHLVQANTAERHENQRFRDLNKRSLRASLQSARLEAQLNRLVLFTIAVGVSAVLWLGTRRVLEGTLSPGQLLVFVAYLNGFYRPLRTLSRMTERMAKTAACGQRVLDVLEQEPEICDAPGAVSLPHVQGRITLRDVWFSYQDGPPVLRGIDLDILPRENVALVGPTGSGKSTLLALIPRFYDPQEGEVLLDGVPLRSIQLQSLRRRTSLLAQEAMILGVTVRENIAYGALGRDGPPPGSDEIELAARAARAHEFILRLPQGYDTVVGERGATLSGGQRQRIAIARALLRQAPVLLLDEPMTGLDPISERDVLDAIETLSAGRTTLVVAHHLNTVLHADRILFLREGRIVEQGTHEGLLARGGSYAEFFFTQWRNRDAGSAEAARSPSSTSDRLENSR</sequence>
<dbReference type="InterPro" id="IPR003439">
    <property type="entry name" value="ABC_transporter-like_ATP-bd"/>
</dbReference>
<evidence type="ECO:0000259" key="12">
    <source>
        <dbReference type="PROSITE" id="PS50929"/>
    </source>
</evidence>
<dbReference type="InterPro" id="IPR017871">
    <property type="entry name" value="ABC_transporter-like_CS"/>
</dbReference>
<keyword evidence="3" id="KW-1003">Cell membrane</keyword>
<evidence type="ECO:0000256" key="1">
    <source>
        <dbReference type="ARBA" id="ARBA00004651"/>
    </source>
</evidence>
<evidence type="ECO:0000313" key="13">
    <source>
        <dbReference type="EMBL" id="TMQ62587.1"/>
    </source>
</evidence>
<dbReference type="Pfam" id="PF00005">
    <property type="entry name" value="ABC_tran"/>
    <property type="match status" value="1"/>
</dbReference>
<evidence type="ECO:0000313" key="14">
    <source>
        <dbReference type="Proteomes" id="UP000316609"/>
    </source>
</evidence>
<accession>A0A538TG47</accession>
<feature type="region of interest" description="Disordered" evidence="9">
    <location>
        <begin position="803"/>
        <end position="822"/>
    </location>
</feature>
<feature type="compositionally biased region" description="Basic residues" evidence="9">
    <location>
        <begin position="32"/>
        <end position="42"/>
    </location>
</feature>
<evidence type="ECO:0000256" key="4">
    <source>
        <dbReference type="ARBA" id="ARBA00022692"/>
    </source>
</evidence>
<feature type="compositionally biased region" description="Basic residues" evidence="9">
    <location>
        <begin position="1"/>
        <end position="13"/>
    </location>
</feature>
<feature type="domain" description="ABC transmembrane type-1" evidence="12">
    <location>
        <begin position="222"/>
        <end position="522"/>
    </location>
</feature>
<feature type="compositionally biased region" description="Basic residues" evidence="9">
    <location>
        <begin position="74"/>
        <end position="93"/>
    </location>
</feature>
<dbReference type="FunFam" id="3.40.50.300:FF:000221">
    <property type="entry name" value="Multidrug ABC transporter ATP-binding protein"/>
    <property type="match status" value="1"/>
</dbReference>
<feature type="transmembrane region" description="Helical" evidence="10">
    <location>
        <begin position="346"/>
        <end position="373"/>
    </location>
</feature>
<evidence type="ECO:0000256" key="3">
    <source>
        <dbReference type="ARBA" id="ARBA00022475"/>
    </source>
</evidence>
<dbReference type="Pfam" id="PF00664">
    <property type="entry name" value="ABC_membrane"/>
    <property type="match status" value="1"/>
</dbReference>
<evidence type="ECO:0000256" key="10">
    <source>
        <dbReference type="SAM" id="Phobius"/>
    </source>
</evidence>
<feature type="compositionally biased region" description="Pro residues" evidence="9">
    <location>
        <begin position="110"/>
        <end position="120"/>
    </location>
</feature>
<dbReference type="InterPro" id="IPR003593">
    <property type="entry name" value="AAA+_ATPase"/>
</dbReference>
<feature type="region of interest" description="Disordered" evidence="9">
    <location>
        <begin position="1"/>
        <end position="179"/>
    </location>
</feature>
<keyword evidence="6 13" id="KW-0067">ATP-binding</keyword>
<evidence type="ECO:0000256" key="9">
    <source>
        <dbReference type="SAM" id="MobiDB-lite"/>
    </source>
</evidence>
<feature type="compositionally biased region" description="Basic and acidic residues" evidence="9">
    <location>
        <begin position="128"/>
        <end position="141"/>
    </location>
</feature>
<feature type="domain" description="ABC transporter" evidence="11">
    <location>
        <begin position="556"/>
        <end position="795"/>
    </location>
</feature>
<keyword evidence="5" id="KW-0547">Nucleotide-binding</keyword>
<evidence type="ECO:0000256" key="2">
    <source>
        <dbReference type="ARBA" id="ARBA00022448"/>
    </source>
</evidence>
<dbReference type="InterPro" id="IPR039421">
    <property type="entry name" value="Type_1_exporter"/>
</dbReference>
<dbReference type="Gene3D" id="1.20.1560.10">
    <property type="entry name" value="ABC transporter type 1, transmembrane domain"/>
    <property type="match status" value="1"/>
</dbReference>
<reference evidence="13 14" key="1">
    <citation type="journal article" date="2019" name="Nat. Microbiol.">
        <title>Mediterranean grassland soil C-N compound turnover is dependent on rainfall and depth, and is mediated by genomically divergent microorganisms.</title>
        <authorList>
            <person name="Diamond S."/>
            <person name="Andeer P.F."/>
            <person name="Li Z."/>
            <person name="Crits-Christoph A."/>
            <person name="Burstein D."/>
            <person name="Anantharaman K."/>
            <person name="Lane K.R."/>
            <person name="Thomas B.C."/>
            <person name="Pan C."/>
            <person name="Northen T.R."/>
            <person name="Banfield J.F."/>
        </authorList>
    </citation>
    <scope>NUCLEOTIDE SEQUENCE [LARGE SCALE GENOMIC DNA]</scope>
    <source>
        <strain evidence="13">WS_8</strain>
    </source>
</reference>
<evidence type="ECO:0000256" key="7">
    <source>
        <dbReference type="ARBA" id="ARBA00022989"/>
    </source>
</evidence>
<dbReference type="GO" id="GO:0005886">
    <property type="term" value="C:plasma membrane"/>
    <property type="evidence" value="ECO:0007669"/>
    <property type="project" value="UniProtKB-SubCell"/>
</dbReference>
<dbReference type="PROSITE" id="PS00211">
    <property type="entry name" value="ABC_TRANSPORTER_1"/>
    <property type="match status" value="1"/>
</dbReference>
<evidence type="ECO:0000256" key="6">
    <source>
        <dbReference type="ARBA" id="ARBA00022840"/>
    </source>
</evidence>
<protein>
    <submittedName>
        <fullName evidence="13">ATP-binding cassette domain-containing protein</fullName>
    </submittedName>
</protein>
<dbReference type="PROSITE" id="PS50929">
    <property type="entry name" value="ABC_TM1F"/>
    <property type="match status" value="1"/>
</dbReference>
<dbReference type="GO" id="GO:0005524">
    <property type="term" value="F:ATP binding"/>
    <property type="evidence" value="ECO:0007669"/>
    <property type="project" value="UniProtKB-KW"/>
</dbReference>
<comment type="subcellular location">
    <subcellularLocation>
        <location evidence="1">Cell membrane</location>
        <topology evidence="1">Multi-pass membrane protein</topology>
    </subcellularLocation>
</comment>
<keyword evidence="7 10" id="KW-1133">Transmembrane helix</keyword>
<dbReference type="GO" id="GO:0016887">
    <property type="term" value="F:ATP hydrolysis activity"/>
    <property type="evidence" value="ECO:0007669"/>
    <property type="project" value="InterPro"/>
</dbReference>
<keyword evidence="4 10" id="KW-0812">Transmembrane</keyword>
<dbReference type="SUPFAM" id="SSF52540">
    <property type="entry name" value="P-loop containing nucleoside triphosphate hydrolases"/>
    <property type="match status" value="1"/>
</dbReference>
<feature type="compositionally biased region" description="Low complexity" evidence="9">
    <location>
        <begin position="97"/>
        <end position="109"/>
    </location>
</feature>
<proteinExistence type="predicted"/>
<keyword evidence="8 10" id="KW-0472">Membrane</keyword>
<evidence type="ECO:0000256" key="5">
    <source>
        <dbReference type="ARBA" id="ARBA00022741"/>
    </source>
</evidence>
<dbReference type="EMBL" id="VBOY01000128">
    <property type="protein sequence ID" value="TMQ62587.1"/>
    <property type="molecule type" value="Genomic_DNA"/>
</dbReference>
<dbReference type="Gene3D" id="3.40.50.300">
    <property type="entry name" value="P-loop containing nucleotide triphosphate hydrolases"/>
    <property type="match status" value="1"/>
</dbReference>
<gene>
    <name evidence="13" type="ORF">E6K78_11450</name>
</gene>
<feature type="transmembrane region" description="Helical" evidence="10">
    <location>
        <begin position="379"/>
        <end position="401"/>
    </location>
</feature>
<dbReference type="InterPro" id="IPR036640">
    <property type="entry name" value="ABC1_TM_sf"/>
</dbReference>
<feature type="transmembrane region" description="Helical" evidence="10">
    <location>
        <begin position="272"/>
        <end position="289"/>
    </location>
</feature>
<dbReference type="PROSITE" id="PS50893">
    <property type="entry name" value="ABC_TRANSPORTER_2"/>
    <property type="match status" value="1"/>
</dbReference>
<feature type="compositionally biased region" description="Basic and acidic residues" evidence="9">
    <location>
        <begin position="165"/>
        <end position="176"/>
    </location>
</feature>
<keyword evidence="2" id="KW-0813">Transport</keyword>
<dbReference type="PANTHER" id="PTHR43394">
    <property type="entry name" value="ATP-DEPENDENT PERMEASE MDL1, MITOCHONDRIAL"/>
    <property type="match status" value="1"/>
</dbReference>
<organism evidence="13 14">
    <name type="scientific">Eiseniibacteriota bacterium</name>
    <dbReference type="NCBI Taxonomy" id="2212470"/>
    <lineage>
        <taxon>Bacteria</taxon>
        <taxon>Candidatus Eiseniibacteriota</taxon>
    </lineage>
</organism>
<feature type="transmembrane region" description="Helical" evidence="10">
    <location>
        <begin position="463"/>
        <end position="482"/>
    </location>
</feature>